<proteinExistence type="predicted"/>
<dbReference type="EnsemblMetazoa" id="ASIC017599-RA">
    <property type="protein sequence ID" value="ASIC017599-PA"/>
    <property type="gene ID" value="ASIC017599"/>
</dbReference>
<name>A0A084WH93_ANOSI</name>
<gene>
    <name evidence="1" type="ORF">ZHAS_00017599</name>
</gene>
<dbReference type="Proteomes" id="UP000030765">
    <property type="component" value="Unassembled WGS sequence"/>
</dbReference>
<dbReference type="EMBL" id="ATLV01023795">
    <property type="status" value="NOT_ANNOTATED_CDS"/>
    <property type="molecule type" value="Genomic_DNA"/>
</dbReference>
<sequence length="50" mass="5454">MEEMVPLHPAASVPLAGMCQGVENHRMYAPCPEPAPAQFTTNQVQTKSEE</sequence>
<organism evidence="1">
    <name type="scientific">Anopheles sinensis</name>
    <name type="common">Mosquito</name>
    <dbReference type="NCBI Taxonomy" id="74873"/>
    <lineage>
        <taxon>Eukaryota</taxon>
        <taxon>Metazoa</taxon>
        <taxon>Ecdysozoa</taxon>
        <taxon>Arthropoda</taxon>
        <taxon>Hexapoda</taxon>
        <taxon>Insecta</taxon>
        <taxon>Pterygota</taxon>
        <taxon>Neoptera</taxon>
        <taxon>Endopterygota</taxon>
        <taxon>Diptera</taxon>
        <taxon>Nematocera</taxon>
        <taxon>Culicoidea</taxon>
        <taxon>Culicidae</taxon>
        <taxon>Anophelinae</taxon>
        <taxon>Anopheles</taxon>
    </lineage>
</organism>
<dbReference type="AlphaFoldDB" id="A0A084WH93"/>
<reference evidence="2" key="2">
    <citation type="submission" date="2020-05" db="UniProtKB">
        <authorList>
            <consortium name="EnsemblMetazoa"/>
        </authorList>
    </citation>
    <scope>IDENTIFICATION</scope>
</reference>
<protein>
    <submittedName>
        <fullName evidence="1 2">Anaphase-promoting complex component Cut20/Apc4</fullName>
    </submittedName>
</protein>
<evidence type="ECO:0000313" key="2">
    <source>
        <dbReference type="EnsemblMetazoa" id="ASIC017599-PA"/>
    </source>
</evidence>
<dbReference type="EMBL" id="KE525346">
    <property type="protein sequence ID" value="KFB49587.1"/>
    <property type="molecule type" value="Genomic_DNA"/>
</dbReference>
<reference evidence="1 3" key="1">
    <citation type="journal article" date="2014" name="BMC Genomics">
        <title>Genome sequence of Anopheles sinensis provides insight into genetics basis of mosquito competence for malaria parasites.</title>
        <authorList>
            <person name="Zhou D."/>
            <person name="Zhang D."/>
            <person name="Ding G."/>
            <person name="Shi L."/>
            <person name="Hou Q."/>
            <person name="Ye Y."/>
            <person name="Xu Y."/>
            <person name="Zhou H."/>
            <person name="Xiong C."/>
            <person name="Li S."/>
            <person name="Yu J."/>
            <person name="Hong S."/>
            <person name="Yu X."/>
            <person name="Zou P."/>
            <person name="Chen C."/>
            <person name="Chang X."/>
            <person name="Wang W."/>
            <person name="Lv Y."/>
            <person name="Sun Y."/>
            <person name="Ma L."/>
            <person name="Shen B."/>
            <person name="Zhu C."/>
        </authorList>
    </citation>
    <scope>NUCLEOTIDE SEQUENCE [LARGE SCALE GENOMIC DNA]</scope>
</reference>
<evidence type="ECO:0000313" key="3">
    <source>
        <dbReference type="Proteomes" id="UP000030765"/>
    </source>
</evidence>
<keyword evidence="3" id="KW-1185">Reference proteome</keyword>
<accession>A0A084WH93</accession>
<evidence type="ECO:0000313" key="1">
    <source>
        <dbReference type="EMBL" id="KFB49587.1"/>
    </source>
</evidence>
<dbReference type="VEuPathDB" id="VectorBase:ASIC017599"/>